<organism evidence="2 3">
    <name type="scientific">Mytilus edulis</name>
    <name type="common">Blue mussel</name>
    <dbReference type="NCBI Taxonomy" id="6550"/>
    <lineage>
        <taxon>Eukaryota</taxon>
        <taxon>Metazoa</taxon>
        <taxon>Spiralia</taxon>
        <taxon>Lophotrochozoa</taxon>
        <taxon>Mollusca</taxon>
        <taxon>Bivalvia</taxon>
        <taxon>Autobranchia</taxon>
        <taxon>Pteriomorphia</taxon>
        <taxon>Mytilida</taxon>
        <taxon>Mytiloidea</taxon>
        <taxon>Mytilidae</taxon>
        <taxon>Mytilinae</taxon>
        <taxon>Mytilus</taxon>
    </lineage>
</organism>
<dbReference type="AlphaFoldDB" id="A0A8S3SNL1"/>
<feature type="compositionally biased region" description="Low complexity" evidence="1">
    <location>
        <begin position="206"/>
        <end position="220"/>
    </location>
</feature>
<proteinExistence type="predicted"/>
<feature type="compositionally biased region" description="Polar residues" evidence="1">
    <location>
        <begin position="47"/>
        <end position="84"/>
    </location>
</feature>
<dbReference type="Proteomes" id="UP000683360">
    <property type="component" value="Unassembled WGS sequence"/>
</dbReference>
<comment type="caution">
    <text evidence="2">The sequence shown here is derived from an EMBL/GenBank/DDBJ whole genome shotgun (WGS) entry which is preliminary data.</text>
</comment>
<name>A0A8S3SNL1_MYTED</name>
<reference evidence="2" key="1">
    <citation type="submission" date="2021-03" db="EMBL/GenBank/DDBJ databases">
        <authorList>
            <person name="Bekaert M."/>
        </authorList>
    </citation>
    <scope>NUCLEOTIDE SEQUENCE</scope>
</reference>
<evidence type="ECO:0000313" key="2">
    <source>
        <dbReference type="EMBL" id="CAG2218497.1"/>
    </source>
</evidence>
<protein>
    <submittedName>
        <fullName evidence="2">Uncharacterized protein</fullName>
    </submittedName>
</protein>
<feature type="region of interest" description="Disordered" evidence="1">
    <location>
        <begin position="34"/>
        <end position="90"/>
    </location>
</feature>
<feature type="region of interest" description="Disordered" evidence="1">
    <location>
        <begin position="141"/>
        <end position="256"/>
    </location>
</feature>
<evidence type="ECO:0000256" key="1">
    <source>
        <dbReference type="SAM" id="MobiDB-lite"/>
    </source>
</evidence>
<keyword evidence="3" id="KW-1185">Reference proteome</keyword>
<dbReference type="EMBL" id="CAJPWZ010001599">
    <property type="protein sequence ID" value="CAG2218497.1"/>
    <property type="molecule type" value="Genomic_DNA"/>
</dbReference>
<sequence>MSPNDRRNNNDQLKQSELQRILLSYQNHNLTEEIEDRNSIPIEPSCSKYSSGSSHQNQFSEKEPSCSSSNTGNTHQDQFPQKMTSADGKRKGYRYIKFTIVNKSYVQSPNDRRNNKDQLKQSEQQRILLLYQNHNLTEEIEDRNSIPIEPSCSKSISGSSHQSQFSEKEPSCSSSITGNTHHDQFPQKMTSADEIEDRNSIPIEPSCSKYSSGSSHQSQFSEKEPSCSSSITGNTHQDQFPQKMTSADGKEKGTDT</sequence>
<accession>A0A8S3SNL1</accession>
<feature type="compositionally biased region" description="Low complexity" evidence="1">
    <location>
        <begin position="151"/>
        <end position="165"/>
    </location>
</feature>
<gene>
    <name evidence="2" type="ORF">MEDL_31986</name>
</gene>
<evidence type="ECO:0000313" key="3">
    <source>
        <dbReference type="Proteomes" id="UP000683360"/>
    </source>
</evidence>
<dbReference type="OrthoDB" id="10670772at2759"/>
<feature type="compositionally biased region" description="Polar residues" evidence="1">
    <location>
        <begin position="226"/>
        <end position="245"/>
    </location>
</feature>